<gene>
    <name evidence="3" type="ORF">I0Q91_01305</name>
</gene>
<dbReference type="Pfam" id="PF07238">
    <property type="entry name" value="PilZ"/>
    <property type="match status" value="1"/>
</dbReference>
<keyword evidence="4" id="KW-1185">Reference proteome</keyword>
<feature type="domain" description="Type III secretion system flagellar brake protein YcgR PilZN" evidence="2">
    <location>
        <begin position="7"/>
        <end position="90"/>
    </location>
</feature>
<evidence type="ECO:0000259" key="1">
    <source>
        <dbReference type="Pfam" id="PF07238"/>
    </source>
</evidence>
<dbReference type="RefSeq" id="WP_270452365.1">
    <property type="nucleotide sequence ID" value="NZ_JADPIE010000001.1"/>
</dbReference>
<dbReference type="Gene3D" id="2.40.10.220">
    <property type="entry name" value="predicted glycosyltransferase like domains"/>
    <property type="match status" value="1"/>
</dbReference>
<feature type="domain" description="PilZ" evidence="1">
    <location>
        <begin position="99"/>
        <end position="205"/>
    </location>
</feature>
<proteinExistence type="predicted"/>
<organism evidence="3 4">
    <name type="scientific">Halonatronomonas betaini</name>
    <dbReference type="NCBI Taxonomy" id="2778430"/>
    <lineage>
        <taxon>Bacteria</taxon>
        <taxon>Bacillati</taxon>
        <taxon>Bacillota</taxon>
        <taxon>Clostridia</taxon>
        <taxon>Halanaerobiales</taxon>
        <taxon>Halarsenatibacteraceae</taxon>
        <taxon>Halonatronomonas</taxon>
    </lineage>
</organism>
<comment type="caution">
    <text evidence="3">The sequence shown here is derived from an EMBL/GenBank/DDBJ whole genome shotgun (WGS) entry which is preliminary data.</text>
</comment>
<dbReference type="InterPro" id="IPR009875">
    <property type="entry name" value="PilZ_domain"/>
</dbReference>
<evidence type="ECO:0000259" key="2">
    <source>
        <dbReference type="Pfam" id="PF12945"/>
    </source>
</evidence>
<dbReference type="Pfam" id="PF12945">
    <property type="entry name" value="PilZNR"/>
    <property type="match status" value="1"/>
</dbReference>
<reference evidence="3" key="1">
    <citation type="submission" date="2020-11" db="EMBL/GenBank/DDBJ databases">
        <title>Halonatronomonas betainensis gen. nov., sp. nov. a novel haloalkaliphilic representative of the family Halanaerobiacae capable of betaine degradation.</title>
        <authorList>
            <person name="Boltyanskaya Y."/>
            <person name="Kevbrin V."/>
            <person name="Detkova E."/>
            <person name="Grouzdev D.S."/>
            <person name="Koziaeva V."/>
            <person name="Zhilina T."/>
        </authorList>
    </citation>
    <scope>NUCLEOTIDE SEQUENCE</scope>
    <source>
        <strain evidence="3">Z-7014</strain>
    </source>
</reference>
<accession>A0A931ARV7</accession>
<evidence type="ECO:0000313" key="4">
    <source>
        <dbReference type="Proteomes" id="UP000621436"/>
    </source>
</evidence>
<dbReference type="EMBL" id="JADPIE010000001">
    <property type="protein sequence ID" value="MBF8435705.1"/>
    <property type="molecule type" value="Genomic_DNA"/>
</dbReference>
<protein>
    <submittedName>
        <fullName evidence="3">Flagellar brake domain-containing protein</fullName>
    </submittedName>
</protein>
<dbReference type="Proteomes" id="UP000621436">
    <property type="component" value="Unassembled WGS sequence"/>
</dbReference>
<dbReference type="AlphaFoldDB" id="A0A931ARV7"/>
<keyword evidence="3" id="KW-0966">Cell projection</keyword>
<evidence type="ECO:0000313" key="3">
    <source>
        <dbReference type="EMBL" id="MBF8435705.1"/>
    </source>
</evidence>
<dbReference type="GO" id="GO:0035438">
    <property type="term" value="F:cyclic-di-GMP binding"/>
    <property type="evidence" value="ECO:0007669"/>
    <property type="project" value="InterPro"/>
</dbReference>
<keyword evidence="3" id="KW-0282">Flagellum</keyword>
<name>A0A931ARV7_9FIRM</name>
<dbReference type="InterPro" id="IPR009926">
    <property type="entry name" value="T3SS_YcgR_PilZN"/>
</dbReference>
<sequence>MRPEDLEVNDNIEIEIKKGYYKGKYQSRISDKEEDKLYALIPYNDGKLVPIGTGVEVEVLISDDSAAYKFKSRVINRIKEPIPQLILESPDTEDFIKIQRRKYFRLEVKRKVFYRRVNKDWEPKEEKFTESSTIDISGGGIKMVLNENLPNNIFIELMLDIPAIEGVKIVSKTVRKYELPDGKAIGVEFLDINPRSRDALMGWLFDYQRKLRRKGLI</sequence>
<keyword evidence="3" id="KW-0969">Cilium</keyword>